<evidence type="ECO:0000313" key="9">
    <source>
        <dbReference type="Proteomes" id="UP000677054"/>
    </source>
</evidence>
<feature type="chain" id="PRO_5036402479" description="Chitin-binding type-2 domain-containing protein" evidence="6">
    <location>
        <begin position="20"/>
        <end position="123"/>
    </location>
</feature>
<proteinExistence type="predicted"/>
<evidence type="ECO:0000313" key="8">
    <source>
        <dbReference type="EMBL" id="CAD7244639.1"/>
    </source>
</evidence>
<gene>
    <name evidence="8" type="ORF">DSTB1V02_LOCUS4529</name>
</gene>
<dbReference type="InterPro" id="IPR002557">
    <property type="entry name" value="Chitin-bd_dom"/>
</dbReference>
<keyword evidence="1" id="KW-0147">Chitin-binding</keyword>
<feature type="signal peptide" evidence="6">
    <location>
        <begin position="1"/>
        <end position="19"/>
    </location>
</feature>
<keyword evidence="3" id="KW-0677">Repeat</keyword>
<evidence type="ECO:0000256" key="3">
    <source>
        <dbReference type="ARBA" id="ARBA00022737"/>
    </source>
</evidence>
<dbReference type="EMBL" id="LR900192">
    <property type="protein sequence ID" value="CAD7244639.1"/>
    <property type="molecule type" value="Genomic_DNA"/>
</dbReference>
<evidence type="ECO:0000256" key="2">
    <source>
        <dbReference type="ARBA" id="ARBA00022729"/>
    </source>
</evidence>
<protein>
    <recommendedName>
        <fullName evidence="7">Chitin-binding type-2 domain-containing protein</fullName>
    </recommendedName>
</protein>
<dbReference type="Pfam" id="PF01607">
    <property type="entry name" value="CBM_14"/>
    <property type="match status" value="1"/>
</dbReference>
<dbReference type="OrthoDB" id="6020543at2759"/>
<keyword evidence="5" id="KW-0325">Glycoprotein</keyword>
<dbReference type="PROSITE" id="PS50940">
    <property type="entry name" value="CHIT_BIND_II"/>
    <property type="match status" value="1"/>
</dbReference>
<evidence type="ECO:0000256" key="4">
    <source>
        <dbReference type="ARBA" id="ARBA00023157"/>
    </source>
</evidence>
<evidence type="ECO:0000259" key="7">
    <source>
        <dbReference type="PROSITE" id="PS50940"/>
    </source>
</evidence>
<name>A0A7R8XBA0_9CRUS</name>
<dbReference type="PANTHER" id="PTHR23301">
    <property type="entry name" value="CHITIN BINDING PERITROPHIN-A"/>
    <property type="match status" value="1"/>
</dbReference>
<feature type="domain" description="Chitin-binding type-2" evidence="7">
    <location>
        <begin position="22"/>
        <end position="81"/>
    </location>
</feature>
<dbReference type="Gene3D" id="2.170.140.10">
    <property type="entry name" value="Chitin binding domain"/>
    <property type="match status" value="1"/>
</dbReference>
<dbReference type="SMART" id="SM00494">
    <property type="entry name" value="ChtBD2"/>
    <property type="match status" value="1"/>
</dbReference>
<dbReference type="SUPFAM" id="SSF57625">
    <property type="entry name" value="Invertebrate chitin-binding proteins"/>
    <property type="match status" value="1"/>
</dbReference>
<dbReference type="EMBL" id="CAJPEV010000675">
    <property type="protein sequence ID" value="CAG0887521.1"/>
    <property type="molecule type" value="Genomic_DNA"/>
</dbReference>
<dbReference type="PANTHER" id="PTHR23301:SF0">
    <property type="entry name" value="CHITIN-BINDING TYPE-2 DOMAIN-CONTAINING PROTEIN-RELATED"/>
    <property type="match status" value="1"/>
</dbReference>
<organism evidence="8">
    <name type="scientific">Darwinula stevensoni</name>
    <dbReference type="NCBI Taxonomy" id="69355"/>
    <lineage>
        <taxon>Eukaryota</taxon>
        <taxon>Metazoa</taxon>
        <taxon>Ecdysozoa</taxon>
        <taxon>Arthropoda</taxon>
        <taxon>Crustacea</taxon>
        <taxon>Oligostraca</taxon>
        <taxon>Ostracoda</taxon>
        <taxon>Podocopa</taxon>
        <taxon>Podocopida</taxon>
        <taxon>Darwinulocopina</taxon>
        <taxon>Darwinuloidea</taxon>
        <taxon>Darwinulidae</taxon>
        <taxon>Darwinula</taxon>
    </lineage>
</organism>
<dbReference type="Proteomes" id="UP000677054">
    <property type="component" value="Unassembled WGS sequence"/>
</dbReference>
<evidence type="ECO:0000256" key="1">
    <source>
        <dbReference type="ARBA" id="ARBA00022669"/>
    </source>
</evidence>
<evidence type="ECO:0000256" key="6">
    <source>
        <dbReference type="SAM" id="SignalP"/>
    </source>
</evidence>
<keyword evidence="2 6" id="KW-0732">Signal</keyword>
<keyword evidence="4" id="KW-1015">Disulfide bond</keyword>
<sequence>MKRFVAVCALFAIVHFGSAIATVKCPPYNAGNVVLLPNPNDCGSYYACNWGIPIFMQCPQGLHFNAHLRVCDWPANAGCKVWTSRTNTRATTTPSIYTHAHTATTPGNYTHTDTAPTTGHLHP</sequence>
<evidence type="ECO:0000256" key="5">
    <source>
        <dbReference type="ARBA" id="ARBA00023180"/>
    </source>
</evidence>
<dbReference type="InterPro" id="IPR051940">
    <property type="entry name" value="Chitin_bind-dev_reg"/>
</dbReference>
<dbReference type="InterPro" id="IPR036508">
    <property type="entry name" value="Chitin-bd_dom_sf"/>
</dbReference>
<dbReference type="GO" id="GO:0005576">
    <property type="term" value="C:extracellular region"/>
    <property type="evidence" value="ECO:0007669"/>
    <property type="project" value="InterPro"/>
</dbReference>
<dbReference type="AlphaFoldDB" id="A0A7R8XBA0"/>
<keyword evidence="9" id="KW-1185">Reference proteome</keyword>
<dbReference type="GO" id="GO:0008061">
    <property type="term" value="F:chitin binding"/>
    <property type="evidence" value="ECO:0007669"/>
    <property type="project" value="UniProtKB-KW"/>
</dbReference>
<accession>A0A7R8XBA0</accession>
<reference evidence="8" key="1">
    <citation type="submission" date="2020-11" db="EMBL/GenBank/DDBJ databases">
        <authorList>
            <person name="Tran Van P."/>
        </authorList>
    </citation>
    <scope>NUCLEOTIDE SEQUENCE</scope>
</reference>